<comment type="caution">
    <text evidence="1">The sequence shown here is derived from an EMBL/GenBank/DDBJ whole genome shotgun (WGS) entry which is preliminary data.</text>
</comment>
<dbReference type="AlphaFoldDB" id="A0A854BSJ8"/>
<evidence type="ECO:0000313" key="1">
    <source>
        <dbReference type="EMBL" id="OKV16582.1"/>
    </source>
</evidence>
<evidence type="ECO:0000313" key="2">
    <source>
        <dbReference type="Proteomes" id="UP000185794"/>
    </source>
</evidence>
<protein>
    <recommendedName>
        <fullName evidence="3">Lipoprotein</fullName>
    </recommendedName>
</protein>
<dbReference type="Proteomes" id="UP000185794">
    <property type="component" value="Unassembled WGS sequence"/>
</dbReference>
<evidence type="ECO:0008006" key="3">
    <source>
        <dbReference type="Google" id="ProtNLM"/>
    </source>
</evidence>
<sequence>MIGTSRQDGFMHYRNVVCLLSFLVPSAWGCSLGEPDHNIYQKQGKGVVYLRPNEETNLSLPEVNYQRLRRLPDLFIVPDTLDDGEKEPPLNDLTTDYIDQGAWAWYPNYAYFSDGRFVIYAGKIVQNPSGYPPVDVASFHSWGDFAVDKNSIYYKGQRTDENGGKQRVDEKTLRKVGLGSRWMPDRLGLVLRDAHFLYIDGHRFDNPESFSVIAQKSWGQQGKFASTFFPCIAYPFGPWDMLTRTRTKLLINGEQLDADPDNFSVVRWMPGTLFSWRDKHGEHRKVIDQVRLARNEDISRQCDNFTLLEKKVFWRKGPDCEQEELPSLDPEQFHPISDIVAQYQDKLYAISKTPFGENQLEIITLDNPNLIINKRFNAGRHHGYLLTRSTNWDGHEKDGLQVFESVGPLILLDYRVPNEADAHRGNNPHYKKWFARDDRYVYAFDGAQLWRYPTQYPKAARIKAAKDDWLNVSLSQLDGEIMKDGSFTPTGIKHTSSLKPAKAYEDGDNESSFIVNKSGVGWRKALSPDLQWSEWHYLEGIDPKKFHLITERIAQYKNQLYVVRRSHFGEDRLEIIELESSLPIKNKPINTGKERHYFLQSTRQKQDVQVFTSSGALIATERFAYDDSYVYTWIDDQLYRTPSPCPAKTYVREKNVREIHNSDIIIPVTEESCRNAAADG</sequence>
<reference evidence="1 2" key="1">
    <citation type="journal article" date="2017" name="Front. Cell. Infect. Microbiol.">
        <title>Chaperone-usher pili loci of human colonization factor-negative enterotoxigenic Escherichia coli.</title>
        <authorList>
            <person name="Del Canto F."/>
            <person name="Vidal R."/>
            <person name="Stine O.C."/>
            <person name="Pop M."/>
        </authorList>
    </citation>
    <scope>NUCLEOTIDE SEQUENCE [LARGE SCALE GENOMIC DNA]</scope>
    <source>
        <strain evidence="1 2">700324</strain>
    </source>
</reference>
<accession>A0A854BSJ8</accession>
<gene>
    <name evidence="1" type="ORF">AWP47_02395</name>
</gene>
<proteinExistence type="predicted"/>
<name>A0A854BSJ8_ECOLX</name>
<organism evidence="1 2">
    <name type="scientific">Escherichia coli</name>
    <dbReference type="NCBI Taxonomy" id="562"/>
    <lineage>
        <taxon>Bacteria</taxon>
        <taxon>Pseudomonadati</taxon>
        <taxon>Pseudomonadota</taxon>
        <taxon>Gammaproteobacteria</taxon>
        <taxon>Enterobacterales</taxon>
        <taxon>Enterobacteriaceae</taxon>
        <taxon>Escherichia</taxon>
    </lineage>
</organism>
<dbReference type="EMBL" id="LRKC01000058">
    <property type="protein sequence ID" value="OKV16582.1"/>
    <property type="molecule type" value="Genomic_DNA"/>
</dbReference>